<evidence type="ECO:0000313" key="3">
    <source>
        <dbReference type="Proteomes" id="UP000618795"/>
    </source>
</evidence>
<comment type="caution">
    <text evidence="2">The sequence shown here is derived from an EMBL/GenBank/DDBJ whole genome shotgun (WGS) entry which is preliminary data.</text>
</comment>
<feature type="transmembrane region" description="Helical" evidence="1">
    <location>
        <begin position="28"/>
        <end position="48"/>
    </location>
</feature>
<evidence type="ECO:0000313" key="2">
    <source>
        <dbReference type="EMBL" id="GGV13695.1"/>
    </source>
</evidence>
<evidence type="ECO:0000256" key="1">
    <source>
        <dbReference type="SAM" id="Phobius"/>
    </source>
</evidence>
<sequence>MWASVSWFVHVTVVPALTCSVAGENAKFLIAMAFPVIGAAAAPLLEVLMGMLMLGIGEAPGAEPAVFPGPVAPGIPAAWC</sequence>
<keyword evidence="1" id="KW-0812">Transmembrane</keyword>
<keyword evidence="1" id="KW-1133">Transmembrane helix</keyword>
<proteinExistence type="predicted"/>
<organism evidence="2 3">
    <name type="scientific">Streptomyces filipinensis</name>
    <dbReference type="NCBI Taxonomy" id="66887"/>
    <lineage>
        <taxon>Bacteria</taxon>
        <taxon>Bacillati</taxon>
        <taxon>Actinomycetota</taxon>
        <taxon>Actinomycetes</taxon>
        <taxon>Kitasatosporales</taxon>
        <taxon>Streptomycetaceae</taxon>
        <taxon>Streptomyces</taxon>
    </lineage>
</organism>
<reference evidence="2" key="2">
    <citation type="submission" date="2020-09" db="EMBL/GenBank/DDBJ databases">
        <authorList>
            <person name="Sun Q."/>
            <person name="Ohkuma M."/>
        </authorList>
    </citation>
    <scope>NUCLEOTIDE SEQUENCE</scope>
    <source>
        <strain evidence="2">JCM 4369</strain>
    </source>
</reference>
<dbReference type="Proteomes" id="UP000618795">
    <property type="component" value="Unassembled WGS sequence"/>
</dbReference>
<accession>A0A918IH68</accession>
<dbReference type="AlphaFoldDB" id="A0A918IH68"/>
<keyword evidence="3" id="KW-1185">Reference proteome</keyword>
<dbReference type="EMBL" id="BMTD01000016">
    <property type="protein sequence ID" value="GGV13695.1"/>
    <property type="molecule type" value="Genomic_DNA"/>
</dbReference>
<name>A0A918IH68_9ACTN</name>
<protein>
    <submittedName>
        <fullName evidence="2">Uncharacterized protein</fullName>
    </submittedName>
</protein>
<gene>
    <name evidence="2" type="ORF">GCM10010260_60800</name>
</gene>
<keyword evidence="1" id="KW-0472">Membrane</keyword>
<reference evidence="2" key="1">
    <citation type="journal article" date="2014" name="Int. J. Syst. Evol. Microbiol.">
        <title>Complete genome sequence of Corynebacterium casei LMG S-19264T (=DSM 44701T), isolated from a smear-ripened cheese.</title>
        <authorList>
            <consortium name="US DOE Joint Genome Institute (JGI-PGF)"/>
            <person name="Walter F."/>
            <person name="Albersmeier A."/>
            <person name="Kalinowski J."/>
            <person name="Ruckert C."/>
        </authorList>
    </citation>
    <scope>NUCLEOTIDE SEQUENCE</scope>
    <source>
        <strain evidence="2">JCM 4369</strain>
    </source>
</reference>